<evidence type="ECO:0000256" key="1">
    <source>
        <dbReference type="SAM" id="MobiDB-lite"/>
    </source>
</evidence>
<protein>
    <submittedName>
        <fullName evidence="4">CAP domain-containing protein</fullName>
    </submittedName>
</protein>
<sequence length="336" mass="35073">MTDSPTPRRHRGSRRAPRRSRGLVGPIVSALSVLVAIGPVVWLMSRDTSQVDDATKVLNVSEDTRVDGGSAVEGTTAGVPLITVTKTLPDGRTTTAVVGPPAVGSAPTQTTGTPASSGTPDGTPSSMPATTGTPSTLTTPTAPTVGVTTVTVSPTAPRSTRGQTARPKPTKTVSTTVPTRTPTTTRSTEPTPSDTPEPPTGGGGTNAQEQQVLEYTNRIREQQGCRALRLDSALVEAAGKHASDMVRRHYMDHTNPDGEDPGERMAAAGYRGSSWGENIAAGYDSAQKVVAAWMQSEGHRKNILNCRFTTIGIGYDPGQVKSGYGPGSWVQDFGRS</sequence>
<dbReference type="PANTHER" id="PTHR31157:SF1">
    <property type="entry name" value="SCP DOMAIN-CONTAINING PROTEIN"/>
    <property type="match status" value="1"/>
</dbReference>
<evidence type="ECO:0000256" key="2">
    <source>
        <dbReference type="SAM" id="Phobius"/>
    </source>
</evidence>
<evidence type="ECO:0000259" key="3">
    <source>
        <dbReference type="Pfam" id="PF00188"/>
    </source>
</evidence>
<dbReference type="AlphaFoldDB" id="A0AAU7TG14"/>
<feature type="region of interest" description="Disordered" evidence="1">
    <location>
        <begin position="98"/>
        <end position="207"/>
    </location>
</feature>
<dbReference type="CDD" id="cd05379">
    <property type="entry name" value="CAP_bacterial"/>
    <property type="match status" value="1"/>
</dbReference>
<organism evidence="4">
    <name type="scientific">Kribbella sp. HUAS MG21</name>
    <dbReference type="NCBI Taxonomy" id="3160966"/>
    <lineage>
        <taxon>Bacteria</taxon>
        <taxon>Bacillati</taxon>
        <taxon>Actinomycetota</taxon>
        <taxon>Actinomycetes</taxon>
        <taxon>Propionibacteriales</taxon>
        <taxon>Kribbellaceae</taxon>
        <taxon>Kribbella</taxon>
    </lineage>
</organism>
<dbReference type="RefSeq" id="WP_350278646.1">
    <property type="nucleotide sequence ID" value="NZ_CP158165.1"/>
</dbReference>
<dbReference type="PANTHER" id="PTHR31157">
    <property type="entry name" value="SCP DOMAIN-CONTAINING PROTEIN"/>
    <property type="match status" value="1"/>
</dbReference>
<keyword evidence="2" id="KW-0812">Transmembrane</keyword>
<feature type="region of interest" description="Disordered" evidence="1">
    <location>
        <begin position="1"/>
        <end position="21"/>
    </location>
</feature>
<feature type="compositionally biased region" description="Polar residues" evidence="1">
    <location>
        <begin position="106"/>
        <end position="127"/>
    </location>
</feature>
<evidence type="ECO:0000313" key="4">
    <source>
        <dbReference type="EMBL" id="XBV25839.1"/>
    </source>
</evidence>
<dbReference type="InterPro" id="IPR014044">
    <property type="entry name" value="CAP_dom"/>
</dbReference>
<feature type="compositionally biased region" description="Low complexity" evidence="1">
    <location>
        <begin position="128"/>
        <end position="160"/>
    </location>
</feature>
<accession>A0AAU7TG14</accession>
<dbReference type="Pfam" id="PF00188">
    <property type="entry name" value="CAP"/>
    <property type="match status" value="1"/>
</dbReference>
<dbReference type="SUPFAM" id="SSF55797">
    <property type="entry name" value="PR-1-like"/>
    <property type="match status" value="1"/>
</dbReference>
<proteinExistence type="predicted"/>
<name>A0AAU7TG14_9ACTN</name>
<feature type="domain" description="SCP" evidence="3">
    <location>
        <begin position="213"/>
        <end position="332"/>
    </location>
</feature>
<gene>
    <name evidence="4" type="ORF">ABN611_05310</name>
</gene>
<dbReference type="InterPro" id="IPR035940">
    <property type="entry name" value="CAP_sf"/>
</dbReference>
<keyword evidence="2" id="KW-1133">Transmembrane helix</keyword>
<feature type="compositionally biased region" description="Low complexity" evidence="1">
    <location>
        <begin position="170"/>
        <end position="192"/>
    </location>
</feature>
<dbReference type="Gene3D" id="3.40.33.10">
    <property type="entry name" value="CAP"/>
    <property type="match status" value="1"/>
</dbReference>
<feature type="transmembrane region" description="Helical" evidence="2">
    <location>
        <begin position="21"/>
        <end position="44"/>
    </location>
</feature>
<keyword evidence="2" id="KW-0472">Membrane</keyword>
<reference evidence="4" key="1">
    <citation type="submission" date="2024-06" db="EMBL/GenBank/DDBJ databases">
        <title>Kribbella sp. strain HUAS MG21 genome sequences.</title>
        <authorList>
            <person name="Mo P."/>
        </authorList>
    </citation>
    <scope>NUCLEOTIDE SEQUENCE</scope>
    <source>
        <strain evidence="4">HUAS MG21</strain>
    </source>
</reference>
<feature type="compositionally biased region" description="Basic residues" evidence="1">
    <location>
        <begin position="7"/>
        <end position="21"/>
    </location>
</feature>
<dbReference type="EMBL" id="CP158165">
    <property type="protein sequence ID" value="XBV25839.1"/>
    <property type="molecule type" value="Genomic_DNA"/>
</dbReference>